<evidence type="ECO:0000256" key="1">
    <source>
        <dbReference type="SAM" id="MobiDB-lite"/>
    </source>
</evidence>
<organism evidence="4 5">
    <name type="scientific">Cercophora newfieldiana</name>
    <dbReference type="NCBI Taxonomy" id="92897"/>
    <lineage>
        <taxon>Eukaryota</taxon>
        <taxon>Fungi</taxon>
        <taxon>Dikarya</taxon>
        <taxon>Ascomycota</taxon>
        <taxon>Pezizomycotina</taxon>
        <taxon>Sordariomycetes</taxon>
        <taxon>Sordariomycetidae</taxon>
        <taxon>Sordariales</taxon>
        <taxon>Lasiosphaeriaceae</taxon>
        <taxon>Cercophora</taxon>
    </lineage>
</organism>
<keyword evidence="2" id="KW-1133">Transmembrane helix</keyword>
<feature type="region of interest" description="Disordered" evidence="1">
    <location>
        <begin position="139"/>
        <end position="198"/>
    </location>
</feature>
<name>A0AA39YQ90_9PEZI</name>
<keyword evidence="5" id="KW-1185">Reference proteome</keyword>
<keyword evidence="2" id="KW-0812">Transmembrane</keyword>
<feature type="chain" id="PRO_5041305493" description="Mid2 domain-containing protein" evidence="3">
    <location>
        <begin position="23"/>
        <end position="408"/>
    </location>
</feature>
<gene>
    <name evidence="4" type="ORF">B0T16DRAFT_385350</name>
</gene>
<accession>A0AA39YQ90</accession>
<dbReference type="AlphaFoldDB" id="A0AA39YQ90"/>
<dbReference type="EMBL" id="JAULSV010000001">
    <property type="protein sequence ID" value="KAK0656679.1"/>
    <property type="molecule type" value="Genomic_DNA"/>
</dbReference>
<evidence type="ECO:0000313" key="4">
    <source>
        <dbReference type="EMBL" id="KAK0656679.1"/>
    </source>
</evidence>
<feature type="signal peptide" evidence="3">
    <location>
        <begin position="1"/>
        <end position="22"/>
    </location>
</feature>
<dbReference type="Proteomes" id="UP001174936">
    <property type="component" value="Unassembled WGS sequence"/>
</dbReference>
<feature type="compositionally biased region" description="Polar residues" evidence="1">
    <location>
        <begin position="367"/>
        <end position="376"/>
    </location>
</feature>
<feature type="transmembrane region" description="Helical" evidence="2">
    <location>
        <begin position="201"/>
        <end position="226"/>
    </location>
</feature>
<keyword evidence="3" id="KW-0732">Signal</keyword>
<evidence type="ECO:0000256" key="3">
    <source>
        <dbReference type="SAM" id="SignalP"/>
    </source>
</evidence>
<keyword evidence="2" id="KW-0472">Membrane</keyword>
<evidence type="ECO:0000313" key="5">
    <source>
        <dbReference type="Proteomes" id="UP001174936"/>
    </source>
</evidence>
<evidence type="ECO:0000256" key="2">
    <source>
        <dbReference type="SAM" id="Phobius"/>
    </source>
</evidence>
<sequence>MRWRGGLLRGVHLFALLATTSATAIPPSQIFARQDLKCFNKYAPCANFPGNFCCPLKQACISLAGGTTLLCCPQESDCSKIRPISCDISLQDASKKPEAVVKTTALTSELPKCGNLCCPFGYSCNEKKDECLKDKVQTAPSAPSTTATPSPSATSTPVSSQTSIAPPPTATSDDLPTGTADPAAGESGALEQSQPSGGTSVAVIGGVVGGAIAIIALGVVVACILFKRKKKRDAGSPSLKVTRSSSSFGNIISNPIVMEGAQMRSDFNRRASRSFDGSTLDGGALNRKSVSSRGSGSSRTRNLTGNGLLRHSSIAYGYNPADLPNPQPPRTPRQGDREPSSVSINVFADPLTLTPESATHAARGGRRNSNMTTFTQLMDEADLGGVARGSPYVPYRPPTAGEESPMRK</sequence>
<reference evidence="4" key="1">
    <citation type="submission" date="2023-06" db="EMBL/GenBank/DDBJ databases">
        <title>Genome-scale phylogeny and comparative genomics of the fungal order Sordariales.</title>
        <authorList>
            <consortium name="Lawrence Berkeley National Laboratory"/>
            <person name="Hensen N."/>
            <person name="Bonometti L."/>
            <person name="Westerberg I."/>
            <person name="Brannstrom I.O."/>
            <person name="Guillou S."/>
            <person name="Cros-Aarteil S."/>
            <person name="Calhoun S."/>
            <person name="Haridas S."/>
            <person name="Kuo A."/>
            <person name="Mondo S."/>
            <person name="Pangilinan J."/>
            <person name="Riley R."/>
            <person name="Labutti K."/>
            <person name="Andreopoulos B."/>
            <person name="Lipzen A."/>
            <person name="Chen C."/>
            <person name="Yanf M."/>
            <person name="Daum C."/>
            <person name="Ng V."/>
            <person name="Clum A."/>
            <person name="Steindorff A."/>
            <person name="Ohm R."/>
            <person name="Martin F."/>
            <person name="Silar P."/>
            <person name="Natvig D."/>
            <person name="Lalanne C."/>
            <person name="Gautier V."/>
            <person name="Ament-Velasquez S.L."/>
            <person name="Kruys A."/>
            <person name="Hutchinson M.I."/>
            <person name="Powell A.J."/>
            <person name="Barry K."/>
            <person name="Miller A.N."/>
            <person name="Grigoriev I.V."/>
            <person name="Debuchy R."/>
            <person name="Gladieux P."/>
            <person name="Thoren M.H."/>
            <person name="Johannesson H."/>
        </authorList>
    </citation>
    <scope>NUCLEOTIDE SEQUENCE</scope>
    <source>
        <strain evidence="4">SMH2532-1</strain>
    </source>
</reference>
<feature type="compositionally biased region" description="Low complexity" evidence="1">
    <location>
        <begin position="289"/>
        <end position="299"/>
    </location>
</feature>
<feature type="region of interest" description="Disordered" evidence="1">
    <location>
        <begin position="268"/>
        <end position="408"/>
    </location>
</feature>
<proteinExistence type="predicted"/>
<comment type="caution">
    <text evidence="4">The sequence shown here is derived from an EMBL/GenBank/DDBJ whole genome shotgun (WGS) entry which is preliminary data.</text>
</comment>
<feature type="compositionally biased region" description="Low complexity" evidence="1">
    <location>
        <begin position="139"/>
        <end position="163"/>
    </location>
</feature>
<protein>
    <recommendedName>
        <fullName evidence="6">Mid2 domain-containing protein</fullName>
    </recommendedName>
</protein>
<evidence type="ECO:0008006" key="6">
    <source>
        <dbReference type="Google" id="ProtNLM"/>
    </source>
</evidence>